<sequence>MKVVFLGDSHTWPLVQGIKSTNPPFEVKAQPLGSQRHLCEPFFALGDKSIRITAPEATKFVQTVPLIGYENASYVVSMGFHTAHFTWIAKHYSHLDCLGEERWAISSAAWDAIIEAKQRPQMEFLKALKKIVPSVTLVEAPRLFAGSDYCKGRNIGTINFIDNRVRETFVAFLAREKIPVVRLLPQMIDSDGFMKPEYRSEKDGDQHHANARIGIELAPEIIARVIGEQRH</sequence>
<dbReference type="AlphaFoldDB" id="A0A176XFA3"/>
<evidence type="ECO:0000313" key="1">
    <source>
        <dbReference type="EMBL" id="OAE48257.1"/>
    </source>
</evidence>
<dbReference type="Proteomes" id="UP000077098">
    <property type="component" value="Unassembled WGS sequence"/>
</dbReference>
<gene>
    <name evidence="1" type="ORF">A7J57_22985</name>
</gene>
<dbReference type="EMBL" id="LXPS01000007">
    <property type="protein sequence ID" value="OAE48257.1"/>
    <property type="molecule type" value="Genomic_DNA"/>
</dbReference>
<protein>
    <recommendedName>
        <fullName evidence="3">SGNH/GDSL hydrolase family protein</fullName>
    </recommendedName>
</protein>
<proteinExistence type="predicted"/>
<name>A0A176XFA3_AGRTU</name>
<evidence type="ECO:0008006" key="3">
    <source>
        <dbReference type="Google" id="ProtNLM"/>
    </source>
</evidence>
<reference evidence="1 2" key="1">
    <citation type="submission" date="2016-05" db="EMBL/GenBank/DDBJ databases">
        <authorList>
            <person name="Lavstsen T."/>
            <person name="Jespersen J.S."/>
        </authorList>
    </citation>
    <scope>NUCLEOTIDE SEQUENCE [LARGE SCALE GENOMIC DNA]</scope>
    <source>
        <strain evidence="1 2">KCJ1736</strain>
    </source>
</reference>
<accession>A0A176XFA3</accession>
<organism evidence="1 2">
    <name type="scientific">Agrobacterium tumefaciens</name>
    <dbReference type="NCBI Taxonomy" id="358"/>
    <lineage>
        <taxon>Bacteria</taxon>
        <taxon>Pseudomonadati</taxon>
        <taxon>Pseudomonadota</taxon>
        <taxon>Alphaproteobacteria</taxon>
        <taxon>Hyphomicrobiales</taxon>
        <taxon>Rhizobiaceae</taxon>
        <taxon>Rhizobium/Agrobacterium group</taxon>
        <taxon>Agrobacterium</taxon>
        <taxon>Agrobacterium tumefaciens complex</taxon>
    </lineage>
</organism>
<comment type="caution">
    <text evidence="1">The sequence shown here is derived from an EMBL/GenBank/DDBJ whole genome shotgun (WGS) entry which is preliminary data.</text>
</comment>
<dbReference type="RefSeq" id="WP_063948036.1">
    <property type="nucleotide sequence ID" value="NZ_JBJDNA010000003.1"/>
</dbReference>
<evidence type="ECO:0000313" key="2">
    <source>
        <dbReference type="Proteomes" id="UP000077098"/>
    </source>
</evidence>